<evidence type="ECO:0000313" key="1">
    <source>
        <dbReference type="EMBL" id="PRQ52600.1"/>
    </source>
</evidence>
<dbReference type="Gene3D" id="1.25.10.10">
    <property type="entry name" value="Leucine-rich Repeat Variant"/>
    <property type="match status" value="1"/>
</dbReference>
<name>A0A2P6S1P0_ROSCH</name>
<keyword evidence="2" id="KW-1185">Reference proteome</keyword>
<protein>
    <submittedName>
        <fullName evidence="1">Uncharacterized protein</fullName>
    </submittedName>
</protein>
<dbReference type="STRING" id="74649.A0A2P6S1P0"/>
<proteinExistence type="predicted"/>
<dbReference type="AlphaFoldDB" id="A0A2P6S1P0"/>
<sequence>MSQKFCSLFVGDLMSLYRVQLGECLKTIIYVDYPERWPRLLDWVKHNLQDQQVHGALLVLQILSRKQE</sequence>
<dbReference type="Gramene" id="PRQ52600">
    <property type="protein sequence ID" value="PRQ52600"/>
    <property type="gene ID" value="RchiOBHm_Chr2g0157261"/>
</dbReference>
<dbReference type="InterPro" id="IPR016024">
    <property type="entry name" value="ARM-type_fold"/>
</dbReference>
<comment type="caution">
    <text evidence="1">The sequence shown here is derived from an EMBL/GenBank/DDBJ whole genome shotgun (WGS) entry which is preliminary data.</text>
</comment>
<accession>A0A2P6S1P0</accession>
<dbReference type="EMBL" id="PDCK01000040">
    <property type="protein sequence ID" value="PRQ52600.1"/>
    <property type="molecule type" value="Genomic_DNA"/>
</dbReference>
<reference evidence="1 2" key="1">
    <citation type="journal article" date="2018" name="Nat. Genet.">
        <title>The Rosa genome provides new insights in the design of modern roses.</title>
        <authorList>
            <person name="Bendahmane M."/>
        </authorList>
    </citation>
    <scope>NUCLEOTIDE SEQUENCE [LARGE SCALE GENOMIC DNA]</scope>
    <source>
        <strain evidence="2">cv. Old Blush</strain>
    </source>
</reference>
<dbReference type="Proteomes" id="UP000238479">
    <property type="component" value="Chromosome 2"/>
</dbReference>
<organism evidence="1 2">
    <name type="scientific">Rosa chinensis</name>
    <name type="common">China rose</name>
    <dbReference type="NCBI Taxonomy" id="74649"/>
    <lineage>
        <taxon>Eukaryota</taxon>
        <taxon>Viridiplantae</taxon>
        <taxon>Streptophyta</taxon>
        <taxon>Embryophyta</taxon>
        <taxon>Tracheophyta</taxon>
        <taxon>Spermatophyta</taxon>
        <taxon>Magnoliopsida</taxon>
        <taxon>eudicotyledons</taxon>
        <taxon>Gunneridae</taxon>
        <taxon>Pentapetalae</taxon>
        <taxon>rosids</taxon>
        <taxon>fabids</taxon>
        <taxon>Rosales</taxon>
        <taxon>Rosaceae</taxon>
        <taxon>Rosoideae</taxon>
        <taxon>Rosoideae incertae sedis</taxon>
        <taxon>Rosa</taxon>
    </lineage>
</organism>
<gene>
    <name evidence="1" type="ORF">RchiOBHm_Chr2g0157261</name>
</gene>
<dbReference type="SUPFAM" id="SSF48371">
    <property type="entry name" value="ARM repeat"/>
    <property type="match status" value="1"/>
</dbReference>
<evidence type="ECO:0000313" key="2">
    <source>
        <dbReference type="Proteomes" id="UP000238479"/>
    </source>
</evidence>
<dbReference type="InterPro" id="IPR011989">
    <property type="entry name" value="ARM-like"/>
</dbReference>